<reference evidence="3" key="2">
    <citation type="submission" date="2016-01" db="EMBL/GenBank/DDBJ databases">
        <title>Complete genome sequence of Agromyces aureus AR33T and comparison with related organisms.</title>
        <authorList>
            <person name="Corretto E."/>
            <person name="Antonielli L."/>
            <person name="Sessitsch A."/>
            <person name="Brader G."/>
        </authorList>
    </citation>
    <scope>NUCLEOTIDE SEQUENCE [LARGE SCALE GENOMIC DNA]</scope>
    <source>
        <strain evidence="3">AR33</strain>
    </source>
</reference>
<organism evidence="2 3">
    <name type="scientific">Agromyces aureus</name>
    <dbReference type="NCBI Taxonomy" id="453304"/>
    <lineage>
        <taxon>Bacteria</taxon>
        <taxon>Bacillati</taxon>
        <taxon>Actinomycetota</taxon>
        <taxon>Actinomycetes</taxon>
        <taxon>Micrococcales</taxon>
        <taxon>Microbacteriaceae</taxon>
        <taxon>Agromyces</taxon>
    </lineage>
</organism>
<feature type="region of interest" description="Disordered" evidence="1">
    <location>
        <begin position="94"/>
        <end position="119"/>
    </location>
</feature>
<sequence>MGARKAPEGLGAKARAFWTETTKVYDLSAHEALMLEGACREIDLIDRLEDELDGAALVSRGSMGQDVAHPLLGEVRQHRAAFGSIMKQLRLPELEDEAPMSPRSMQAQAAANARWSRGA</sequence>
<evidence type="ECO:0000313" key="2">
    <source>
        <dbReference type="EMBL" id="ANJ26809.1"/>
    </source>
</evidence>
<dbReference type="STRING" id="453304.ATC03_08855"/>
<accession>A0A191WF54</accession>
<protein>
    <recommendedName>
        <fullName evidence="4">Terminase</fullName>
    </recommendedName>
</protein>
<dbReference type="OrthoDB" id="3405462at2"/>
<dbReference type="RefSeq" id="WP_067875772.1">
    <property type="nucleotide sequence ID" value="NZ_CP013979.1"/>
</dbReference>
<keyword evidence="3" id="KW-1185">Reference proteome</keyword>
<dbReference type="EMBL" id="CP013979">
    <property type="protein sequence ID" value="ANJ26809.1"/>
    <property type="molecule type" value="Genomic_DNA"/>
</dbReference>
<gene>
    <name evidence="2" type="ORF">ATC03_08855</name>
</gene>
<dbReference type="Proteomes" id="UP000078437">
    <property type="component" value="Chromosome"/>
</dbReference>
<evidence type="ECO:0000313" key="3">
    <source>
        <dbReference type="Proteomes" id="UP000078437"/>
    </source>
</evidence>
<dbReference type="KEGG" id="agy:ATC03_08855"/>
<proteinExistence type="predicted"/>
<name>A0A191WF54_9MICO</name>
<evidence type="ECO:0000256" key="1">
    <source>
        <dbReference type="SAM" id="MobiDB-lite"/>
    </source>
</evidence>
<evidence type="ECO:0008006" key="4">
    <source>
        <dbReference type="Google" id="ProtNLM"/>
    </source>
</evidence>
<dbReference type="AlphaFoldDB" id="A0A191WF54"/>
<reference evidence="2 3" key="1">
    <citation type="journal article" date="2016" name="Int. J. Syst. Evol. Microbiol.">
        <title>Agromyces aureus sp. nov., isolated from the rhizosphere of Salix caprea L. grown in a heavy-metal-contaminated soil.</title>
        <authorList>
            <person name="Corretto E."/>
            <person name="Antonielli L."/>
            <person name="Sessitsch A."/>
            <person name="Compant S."/>
            <person name="Gorfer M."/>
            <person name="Kuffner M."/>
            <person name="Brader G."/>
        </authorList>
    </citation>
    <scope>NUCLEOTIDE SEQUENCE [LARGE SCALE GENOMIC DNA]</scope>
    <source>
        <strain evidence="2 3">AR33</strain>
    </source>
</reference>